<dbReference type="AlphaFoldDB" id="A0A1Y2ERL2"/>
<gene>
    <name evidence="2" type="ORF">LY90DRAFT_699397</name>
</gene>
<feature type="transmembrane region" description="Helical" evidence="1">
    <location>
        <begin position="63"/>
        <end position="84"/>
    </location>
</feature>
<evidence type="ECO:0000256" key="1">
    <source>
        <dbReference type="SAM" id="Phobius"/>
    </source>
</evidence>
<keyword evidence="1" id="KW-0472">Membrane</keyword>
<dbReference type="OrthoDB" id="10495218at2759"/>
<reference evidence="2 3" key="1">
    <citation type="submission" date="2016-08" db="EMBL/GenBank/DDBJ databases">
        <title>A Parts List for Fungal Cellulosomes Revealed by Comparative Genomics.</title>
        <authorList>
            <consortium name="DOE Joint Genome Institute"/>
            <person name="Haitjema C.H."/>
            <person name="Gilmore S.P."/>
            <person name="Henske J.K."/>
            <person name="Solomon K.V."/>
            <person name="De Groot R."/>
            <person name="Kuo A."/>
            <person name="Mondo S.J."/>
            <person name="Salamov A.A."/>
            <person name="Labutti K."/>
            <person name="Zhao Z."/>
            <person name="Chiniquy J."/>
            <person name="Barry K."/>
            <person name="Brewer H.M."/>
            <person name="Purvine S.O."/>
            <person name="Wright A.T."/>
            <person name="Boxma B."/>
            <person name="Van Alen T."/>
            <person name="Hackstein J.H."/>
            <person name="Baker S.E."/>
            <person name="Grigoriev I.V."/>
            <person name="O'Malley M.A."/>
        </authorList>
    </citation>
    <scope>NUCLEOTIDE SEQUENCE [LARGE SCALE GENOMIC DNA]</scope>
    <source>
        <strain evidence="2 3">G1</strain>
    </source>
</reference>
<evidence type="ECO:0000313" key="2">
    <source>
        <dbReference type="EMBL" id="ORY74233.1"/>
    </source>
</evidence>
<sequence length="362" mass="41432">MSTEARPGFARFDKGMCPTDLYVNFYDGLCKRIQVSGFYANCLQYGLVTLMYYNVGKGKYWKILYYAALSGLIGGLVENGTVAYVCTQNEENVKRFYMVPFLLNEVFWIFKEYSVPFLNLIKLRAFINGRKSAKFIEYIIYFLFVLFVACRFYIGYVRMTSGLLKTTESRLGHTAAFVVMALADIICTVSILFFVRKHNHQNITYNNNIDHYIKRSSYMTLIFVDLIGIILAFFNFTTAIFKTNFPESYINPFQAVKSSFILILACDAMVFKYSVTSSSRDRSSNYNNNNMSKESLTFNNGYNSNLSMKMSQSRSIVKNYTNNQNSSSNSVYDFGSPTINIGERYLNHGLSPSQSFGFLAPN</sequence>
<name>A0A1Y2ERL2_9FUNG</name>
<proteinExistence type="predicted"/>
<comment type="caution">
    <text evidence="2">The sequence shown here is derived from an EMBL/GenBank/DDBJ whole genome shotgun (WGS) entry which is preliminary data.</text>
</comment>
<feature type="non-terminal residue" evidence="2">
    <location>
        <position position="362"/>
    </location>
</feature>
<dbReference type="EMBL" id="MCOG01000030">
    <property type="protein sequence ID" value="ORY74233.1"/>
    <property type="molecule type" value="Genomic_DNA"/>
</dbReference>
<organism evidence="2 3">
    <name type="scientific">Neocallimastix californiae</name>
    <dbReference type="NCBI Taxonomy" id="1754190"/>
    <lineage>
        <taxon>Eukaryota</taxon>
        <taxon>Fungi</taxon>
        <taxon>Fungi incertae sedis</taxon>
        <taxon>Chytridiomycota</taxon>
        <taxon>Chytridiomycota incertae sedis</taxon>
        <taxon>Neocallimastigomycetes</taxon>
        <taxon>Neocallimastigales</taxon>
        <taxon>Neocallimastigaceae</taxon>
        <taxon>Neocallimastix</taxon>
    </lineage>
</organism>
<keyword evidence="3" id="KW-1185">Reference proteome</keyword>
<keyword evidence="1" id="KW-1133">Transmembrane helix</keyword>
<feature type="transmembrane region" description="Helical" evidence="1">
    <location>
        <begin position="174"/>
        <end position="195"/>
    </location>
</feature>
<keyword evidence="1" id="KW-0812">Transmembrane</keyword>
<feature type="transmembrane region" description="Helical" evidence="1">
    <location>
        <begin position="216"/>
        <end position="236"/>
    </location>
</feature>
<evidence type="ECO:0000313" key="3">
    <source>
        <dbReference type="Proteomes" id="UP000193920"/>
    </source>
</evidence>
<protein>
    <submittedName>
        <fullName evidence="2">Uncharacterized protein</fullName>
    </submittedName>
</protein>
<accession>A0A1Y2ERL2</accession>
<feature type="transmembrane region" description="Helical" evidence="1">
    <location>
        <begin position="135"/>
        <end position="154"/>
    </location>
</feature>
<dbReference type="Proteomes" id="UP000193920">
    <property type="component" value="Unassembled WGS sequence"/>
</dbReference>